<dbReference type="GO" id="GO:0004497">
    <property type="term" value="F:monooxygenase activity"/>
    <property type="evidence" value="ECO:0007669"/>
    <property type="project" value="UniProtKB-KW"/>
</dbReference>
<evidence type="ECO:0000256" key="3">
    <source>
        <dbReference type="ARBA" id="ARBA00022617"/>
    </source>
</evidence>
<evidence type="ECO:0000256" key="2">
    <source>
        <dbReference type="ARBA" id="ARBA00010617"/>
    </source>
</evidence>
<dbReference type="PRINTS" id="PR00465">
    <property type="entry name" value="EP450IV"/>
</dbReference>
<keyword evidence="3 8" id="KW-0349">Heme</keyword>
<dbReference type="InterPro" id="IPR050121">
    <property type="entry name" value="Cytochrome_P450_monoxygenase"/>
</dbReference>
<keyword evidence="11" id="KW-1185">Reference proteome</keyword>
<comment type="caution">
    <text evidence="10">The sequence shown here is derived from an EMBL/GenBank/DDBJ whole genome shotgun (WGS) entry which is preliminary data.</text>
</comment>
<dbReference type="InterPro" id="IPR002403">
    <property type="entry name" value="Cyt_P450_E_grp-IV"/>
</dbReference>
<comment type="similarity">
    <text evidence="2 9">Belongs to the cytochrome P450 family.</text>
</comment>
<accession>A0AAN9UWI9</accession>
<dbReference type="Gene3D" id="1.10.630.10">
    <property type="entry name" value="Cytochrome P450"/>
    <property type="match status" value="1"/>
</dbReference>
<keyword evidence="4 8" id="KW-0479">Metal-binding</keyword>
<sequence>MANVRRLQPVIQERLGVMMKRMGEFRDSGEVLNASCMFSALGNDVVSIYSFARCDHKLESLDFDPTSREAALAGISSIHFMKHVPWVNDVMKALPEAFVEWLLPMLASFLALKRTTREQVKKIMAGENREWQEKDHPTIFHAILDSKLPSREKTVDRLSEDAQVVVMAGTLTTTATLELITFWLLRQQGTLLRLRKELLSVMPSVDDVGGVPLATLENLPYLTAVIKEGLRLSYGLSARSQRIDPDSPIHFTDKRTGKEWVIPPKTSVSITSVQIHHDEDIFPRSRDFIAERWLGDEGKRLERYLTSFGKGSRNCVGVNLAYGELYLVLAHMWRCWGSRDARLGDDAGVLSLFETGLHDVELEADHFIPTPRKGSQGIRVKVQRV</sequence>
<gene>
    <name evidence="10" type="ORF">SLS62_003130</name>
</gene>
<dbReference type="Proteomes" id="UP001320420">
    <property type="component" value="Unassembled WGS sequence"/>
</dbReference>
<dbReference type="GO" id="GO:0020037">
    <property type="term" value="F:heme binding"/>
    <property type="evidence" value="ECO:0007669"/>
    <property type="project" value="InterPro"/>
</dbReference>
<dbReference type="PRINTS" id="PR00385">
    <property type="entry name" value="P450"/>
</dbReference>
<dbReference type="CDD" id="cd11062">
    <property type="entry name" value="CYP58-like"/>
    <property type="match status" value="1"/>
</dbReference>
<dbReference type="InterPro" id="IPR001128">
    <property type="entry name" value="Cyt_P450"/>
</dbReference>
<evidence type="ECO:0000256" key="4">
    <source>
        <dbReference type="ARBA" id="ARBA00022723"/>
    </source>
</evidence>
<dbReference type="SUPFAM" id="SSF48264">
    <property type="entry name" value="Cytochrome P450"/>
    <property type="match status" value="1"/>
</dbReference>
<dbReference type="InterPro" id="IPR036396">
    <property type="entry name" value="Cyt_P450_sf"/>
</dbReference>
<evidence type="ECO:0000256" key="1">
    <source>
        <dbReference type="ARBA" id="ARBA00001971"/>
    </source>
</evidence>
<evidence type="ECO:0000256" key="6">
    <source>
        <dbReference type="ARBA" id="ARBA00023004"/>
    </source>
</evidence>
<keyword evidence="5 9" id="KW-0560">Oxidoreductase</keyword>
<keyword evidence="7 9" id="KW-0503">Monooxygenase</keyword>
<comment type="cofactor">
    <cofactor evidence="1 8">
        <name>heme</name>
        <dbReference type="ChEBI" id="CHEBI:30413"/>
    </cofactor>
</comment>
<name>A0AAN9UWI9_9PEZI</name>
<evidence type="ECO:0000313" key="10">
    <source>
        <dbReference type="EMBL" id="KAK7754816.1"/>
    </source>
</evidence>
<protein>
    <recommendedName>
        <fullName evidence="12">Cytochrome P450</fullName>
    </recommendedName>
</protein>
<evidence type="ECO:0000256" key="9">
    <source>
        <dbReference type="RuleBase" id="RU000461"/>
    </source>
</evidence>
<dbReference type="PROSITE" id="PS00086">
    <property type="entry name" value="CYTOCHROME_P450"/>
    <property type="match status" value="1"/>
</dbReference>
<organism evidence="10 11">
    <name type="scientific">Diatrype stigma</name>
    <dbReference type="NCBI Taxonomy" id="117547"/>
    <lineage>
        <taxon>Eukaryota</taxon>
        <taxon>Fungi</taxon>
        <taxon>Dikarya</taxon>
        <taxon>Ascomycota</taxon>
        <taxon>Pezizomycotina</taxon>
        <taxon>Sordariomycetes</taxon>
        <taxon>Xylariomycetidae</taxon>
        <taxon>Xylariales</taxon>
        <taxon>Diatrypaceae</taxon>
        <taxon>Diatrype</taxon>
    </lineage>
</organism>
<evidence type="ECO:0000256" key="5">
    <source>
        <dbReference type="ARBA" id="ARBA00023002"/>
    </source>
</evidence>
<evidence type="ECO:0000313" key="11">
    <source>
        <dbReference type="Proteomes" id="UP001320420"/>
    </source>
</evidence>
<dbReference type="GO" id="GO:0016705">
    <property type="term" value="F:oxidoreductase activity, acting on paired donors, with incorporation or reduction of molecular oxygen"/>
    <property type="evidence" value="ECO:0007669"/>
    <property type="project" value="InterPro"/>
</dbReference>
<evidence type="ECO:0008006" key="12">
    <source>
        <dbReference type="Google" id="ProtNLM"/>
    </source>
</evidence>
<dbReference type="GO" id="GO:0005506">
    <property type="term" value="F:iron ion binding"/>
    <property type="evidence" value="ECO:0007669"/>
    <property type="project" value="InterPro"/>
</dbReference>
<keyword evidence="6 8" id="KW-0408">Iron</keyword>
<reference evidence="10 11" key="1">
    <citation type="submission" date="2024-02" db="EMBL/GenBank/DDBJ databases">
        <title>De novo assembly and annotation of 12 fungi associated with fruit tree decline syndrome in Ontario, Canada.</title>
        <authorList>
            <person name="Sulman M."/>
            <person name="Ellouze W."/>
            <person name="Ilyukhin E."/>
        </authorList>
    </citation>
    <scope>NUCLEOTIDE SEQUENCE [LARGE SCALE GENOMIC DNA]</scope>
    <source>
        <strain evidence="10 11">M11/M66-122</strain>
    </source>
</reference>
<dbReference type="InterPro" id="IPR017972">
    <property type="entry name" value="Cyt_P450_CS"/>
</dbReference>
<evidence type="ECO:0000256" key="8">
    <source>
        <dbReference type="PIRSR" id="PIRSR602403-1"/>
    </source>
</evidence>
<dbReference type="EMBL" id="JAKJXP020000017">
    <property type="protein sequence ID" value="KAK7754816.1"/>
    <property type="molecule type" value="Genomic_DNA"/>
</dbReference>
<dbReference type="PANTHER" id="PTHR24305:SF157">
    <property type="entry name" value="N-ACETYLTRYPTOPHAN 6-HYDROXYLASE IVOC-RELATED"/>
    <property type="match status" value="1"/>
</dbReference>
<feature type="binding site" description="axial binding residue" evidence="8">
    <location>
        <position position="315"/>
    </location>
    <ligand>
        <name>heme</name>
        <dbReference type="ChEBI" id="CHEBI:30413"/>
    </ligand>
    <ligandPart>
        <name>Fe</name>
        <dbReference type="ChEBI" id="CHEBI:18248"/>
    </ligandPart>
</feature>
<evidence type="ECO:0000256" key="7">
    <source>
        <dbReference type="ARBA" id="ARBA00023033"/>
    </source>
</evidence>
<dbReference type="Pfam" id="PF00067">
    <property type="entry name" value="p450"/>
    <property type="match status" value="1"/>
</dbReference>
<proteinExistence type="inferred from homology"/>
<dbReference type="PANTHER" id="PTHR24305">
    <property type="entry name" value="CYTOCHROME P450"/>
    <property type="match status" value="1"/>
</dbReference>
<dbReference type="AlphaFoldDB" id="A0AAN9UWI9"/>